<evidence type="ECO:0000259" key="1">
    <source>
        <dbReference type="Pfam" id="PF01878"/>
    </source>
</evidence>
<gene>
    <name evidence="2" type="ORF">LX87_02025</name>
</gene>
<name>A0A327X5E9_LARAB</name>
<feature type="domain" description="EVE" evidence="1">
    <location>
        <begin position="8"/>
        <end position="138"/>
    </location>
</feature>
<dbReference type="PANTHER" id="PTHR14087:SF7">
    <property type="entry name" value="THYMOCYTE NUCLEAR PROTEIN 1"/>
    <property type="match status" value="1"/>
</dbReference>
<dbReference type="AlphaFoldDB" id="A0A327X5E9"/>
<accession>A0A327X5E9</accession>
<dbReference type="PANTHER" id="PTHR14087">
    <property type="entry name" value="THYMOCYTE NUCLEAR PROTEIN 1"/>
    <property type="match status" value="1"/>
</dbReference>
<reference evidence="2 3" key="1">
    <citation type="submission" date="2018-06" db="EMBL/GenBank/DDBJ databases">
        <title>Genomic Encyclopedia of Archaeal and Bacterial Type Strains, Phase II (KMG-II): from individual species to whole genera.</title>
        <authorList>
            <person name="Goeker M."/>
        </authorList>
    </citation>
    <scope>NUCLEOTIDE SEQUENCE [LARGE SCALE GENOMIC DNA]</scope>
    <source>
        <strain evidence="2 3">DSM 21851</strain>
    </source>
</reference>
<dbReference type="SUPFAM" id="SSF88697">
    <property type="entry name" value="PUA domain-like"/>
    <property type="match status" value="1"/>
</dbReference>
<dbReference type="CDD" id="cd21133">
    <property type="entry name" value="EVE"/>
    <property type="match status" value="1"/>
</dbReference>
<protein>
    <submittedName>
        <fullName evidence="2">Putative RNA-binding protein with PUA-like domain</fullName>
    </submittedName>
</protein>
<dbReference type="InterPro" id="IPR015947">
    <property type="entry name" value="PUA-like_sf"/>
</dbReference>
<dbReference type="Pfam" id="PF01878">
    <property type="entry name" value="EVE"/>
    <property type="match status" value="1"/>
</dbReference>
<evidence type="ECO:0000313" key="3">
    <source>
        <dbReference type="Proteomes" id="UP000248790"/>
    </source>
</evidence>
<dbReference type="Proteomes" id="UP000248790">
    <property type="component" value="Unassembled WGS sequence"/>
</dbReference>
<keyword evidence="3" id="KW-1185">Reference proteome</keyword>
<dbReference type="InterPro" id="IPR002740">
    <property type="entry name" value="EVE_domain"/>
</dbReference>
<dbReference type="InterPro" id="IPR047197">
    <property type="entry name" value="THYN1-like_EVE"/>
</dbReference>
<comment type="caution">
    <text evidence="2">The sequence shown here is derived from an EMBL/GenBank/DDBJ whole genome shotgun (WGS) entry which is preliminary data.</text>
</comment>
<proteinExistence type="predicted"/>
<dbReference type="Gene3D" id="3.10.590.10">
    <property type="entry name" value="ph1033 like domains"/>
    <property type="match status" value="1"/>
</dbReference>
<dbReference type="EMBL" id="QLMC01000002">
    <property type="protein sequence ID" value="RAK00323.1"/>
    <property type="molecule type" value="Genomic_DNA"/>
</dbReference>
<dbReference type="InterPro" id="IPR052181">
    <property type="entry name" value="5hmC_binding"/>
</dbReference>
<organism evidence="2 3">
    <name type="scientific">Larkinella arboricola</name>
    <dbReference type="NCBI Taxonomy" id="643671"/>
    <lineage>
        <taxon>Bacteria</taxon>
        <taxon>Pseudomonadati</taxon>
        <taxon>Bacteroidota</taxon>
        <taxon>Cytophagia</taxon>
        <taxon>Cytophagales</taxon>
        <taxon>Spirosomataceae</taxon>
        <taxon>Larkinella</taxon>
    </lineage>
</organism>
<sequence>MQSSNPLNYWLVKSEPDAYSWDHFVKQGKAVWDGVRNYQARNNLASMRVGDQVLFYHSVTGKEVVGLARVCCESYPDPTVPDDPRWVVVELEPVTAFPKRVSLQQLKAEPLLQNLALIRQSRLSVVPVSPNEFECILALAHAT</sequence>
<evidence type="ECO:0000313" key="2">
    <source>
        <dbReference type="EMBL" id="RAK00323.1"/>
    </source>
</evidence>